<accession>A0A1U7JJU0</accession>
<keyword evidence="1 5" id="KW-0436">Ligase</keyword>
<dbReference type="Pfam" id="PF00501">
    <property type="entry name" value="AMP-binding"/>
    <property type="match status" value="1"/>
</dbReference>
<dbReference type="InterPro" id="IPR000873">
    <property type="entry name" value="AMP-dep_synth/lig_dom"/>
</dbReference>
<dbReference type="GO" id="GO:0016020">
    <property type="term" value="C:membrane"/>
    <property type="evidence" value="ECO:0007669"/>
    <property type="project" value="TreeGrafter"/>
</dbReference>
<dbReference type="AlphaFoldDB" id="A0A1U7JJU0"/>
<dbReference type="Proteomes" id="UP000185783">
    <property type="component" value="Unassembled WGS sequence"/>
</dbReference>
<dbReference type="PANTHER" id="PTHR43272:SF32">
    <property type="entry name" value="AMP-DEPENDENT SYNTHETASE_LIGASE DOMAIN-CONTAINING PROTEIN"/>
    <property type="match status" value="1"/>
</dbReference>
<reference evidence="5 6" key="1">
    <citation type="submission" date="2016-03" db="EMBL/GenBank/DDBJ databases">
        <title>Genome sequence of Nesiotobacter sp. nov., a moderately halophilic alphaproteobacterium isolated from the Yellow Sea, China.</title>
        <authorList>
            <person name="Zhang G."/>
            <person name="Zhang R."/>
        </authorList>
    </citation>
    <scope>NUCLEOTIDE SEQUENCE [LARGE SCALE GENOMIC DNA]</scope>
    <source>
        <strain evidence="5 6">WB1-6</strain>
    </source>
</reference>
<proteinExistence type="predicted"/>
<dbReference type="STRING" id="197461.A3843_05675"/>
<name>A0A1U7JJU0_9HYPH</name>
<evidence type="ECO:0000313" key="6">
    <source>
        <dbReference type="Proteomes" id="UP000185783"/>
    </source>
</evidence>
<evidence type="ECO:0000256" key="2">
    <source>
        <dbReference type="ARBA" id="ARBA00022832"/>
    </source>
</evidence>
<dbReference type="GO" id="GO:0004467">
    <property type="term" value="F:long-chain fatty acid-CoA ligase activity"/>
    <property type="evidence" value="ECO:0007669"/>
    <property type="project" value="TreeGrafter"/>
</dbReference>
<evidence type="ECO:0000256" key="3">
    <source>
        <dbReference type="ARBA" id="ARBA00023098"/>
    </source>
</evidence>
<keyword evidence="2" id="KW-0276">Fatty acid metabolism</keyword>
<dbReference type="CDD" id="cd05907">
    <property type="entry name" value="VL_LC_FACS_like"/>
    <property type="match status" value="1"/>
</dbReference>
<feature type="domain" description="AMP-dependent synthetase/ligase" evidence="4">
    <location>
        <begin position="40"/>
        <end position="438"/>
    </location>
</feature>
<keyword evidence="6" id="KW-1185">Reference proteome</keyword>
<dbReference type="RefSeq" id="WP_028482308.1">
    <property type="nucleotide sequence ID" value="NZ_LVVZ01000009.1"/>
</dbReference>
<dbReference type="EMBL" id="LVVZ01000009">
    <property type="protein sequence ID" value="OKL44989.1"/>
    <property type="molecule type" value="Genomic_DNA"/>
</dbReference>
<keyword evidence="3" id="KW-0443">Lipid metabolism</keyword>
<evidence type="ECO:0000256" key="1">
    <source>
        <dbReference type="ARBA" id="ARBA00022598"/>
    </source>
</evidence>
<dbReference type="Pfam" id="PF23562">
    <property type="entry name" value="AMP-binding_C_3"/>
    <property type="match status" value="1"/>
</dbReference>
<protein>
    <submittedName>
        <fullName evidence="5">Long-chain fatty acid--CoA ligase</fullName>
    </submittedName>
</protein>
<dbReference type="PANTHER" id="PTHR43272">
    <property type="entry name" value="LONG-CHAIN-FATTY-ACID--COA LIGASE"/>
    <property type="match status" value="1"/>
</dbReference>
<evidence type="ECO:0000259" key="4">
    <source>
        <dbReference type="Pfam" id="PF00501"/>
    </source>
</evidence>
<organism evidence="5 6">
    <name type="scientific">Pseudovibrio exalbescens</name>
    <dbReference type="NCBI Taxonomy" id="197461"/>
    <lineage>
        <taxon>Bacteria</taxon>
        <taxon>Pseudomonadati</taxon>
        <taxon>Pseudomonadota</taxon>
        <taxon>Alphaproteobacteria</taxon>
        <taxon>Hyphomicrobiales</taxon>
        <taxon>Stappiaceae</taxon>
        <taxon>Pseudovibrio</taxon>
    </lineage>
</organism>
<dbReference type="SUPFAM" id="SSF56801">
    <property type="entry name" value="Acetyl-CoA synthetase-like"/>
    <property type="match status" value="1"/>
</dbReference>
<gene>
    <name evidence="5" type="ORF">A3843_05675</name>
</gene>
<comment type="caution">
    <text evidence="5">The sequence shown here is derived from an EMBL/GenBank/DDBJ whole genome shotgun (WGS) entry which is preliminary data.</text>
</comment>
<sequence length="608" mass="67280">MSYSEYSGAASGSEDTFTSIPVAFMKTSERLGAQAAYCVRTDAGWEPTSWAEYARQVCQAARALIAIGVRAGDTICILSYNRPEWTITDIAAMMIGASPTGIYWTASPDEIRYILRHSEGRVLIAEDEQQLDQLKEHRGEFVHLRCVVKLNGKPNDEKELDWDSFMALGRAEKAADLEEERIRRLNALLPEDIAVQIYTSGTTGKPKAVQLSHRALRAESDGLTHVQRMTSDDRYLSYLPLAHVAEQVGTIVQSCDHGYCVYFARSIAEVPEHLKEVRPSILFGVPRVYEKMMDKVQERLATVTGAKRKLADWSLTTVRQWHERKLEKQRTGPLLDLKARLARKLVVDKVKRQIGLDKQNIIISGGAPLPLEVQKFFLGLDVVLRIVYGQSESCGGTTFNSPDETRLGSVGKPIYGMEVKIAEDGEILARGPANFSGYSHDPEATDEVLVDGWLRTGDIGYIDEDGFVYVTGRKRDIIVTSGGKNIAPAKLEQLLGADPLIEYSVVVGNNRNYLGALLSLEPQALADFAQAHGLSMEEVWESAQLKVALDKAIAVVNAKVARAEQIRDFRVIREGLSINAGELTATLKVRRAGVLDKHGSLVNQMYSS</sequence>
<dbReference type="InterPro" id="IPR042099">
    <property type="entry name" value="ANL_N_sf"/>
</dbReference>
<evidence type="ECO:0000313" key="5">
    <source>
        <dbReference type="EMBL" id="OKL44989.1"/>
    </source>
</evidence>
<dbReference type="Gene3D" id="3.40.50.12780">
    <property type="entry name" value="N-terminal domain of ligase-like"/>
    <property type="match status" value="1"/>
</dbReference>